<keyword evidence="3" id="KW-1185">Reference proteome</keyword>
<sequence>MPTRSETTFTIVVTVGMAFGVLCTILGISGGNYALLGAGILALGSGAVLILLMMRRWSSQSRR</sequence>
<keyword evidence="1" id="KW-0472">Membrane</keyword>
<dbReference type="AlphaFoldDB" id="A0A7W8EVU2"/>
<comment type="caution">
    <text evidence="2">The sequence shown here is derived from an EMBL/GenBank/DDBJ whole genome shotgun (WGS) entry which is preliminary data.</text>
</comment>
<protein>
    <submittedName>
        <fullName evidence="2">Uncharacterized protein</fullName>
    </submittedName>
</protein>
<proteinExistence type="predicted"/>
<evidence type="ECO:0000313" key="2">
    <source>
        <dbReference type="EMBL" id="MBB5105010.1"/>
    </source>
</evidence>
<feature type="transmembrane region" description="Helical" evidence="1">
    <location>
        <begin position="7"/>
        <end position="28"/>
    </location>
</feature>
<dbReference type="EMBL" id="JACHJD010000006">
    <property type="protein sequence ID" value="MBB5105010.1"/>
    <property type="molecule type" value="Genomic_DNA"/>
</dbReference>
<organism evidence="2 3">
    <name type="scientific">Streptomyces spectabilis</name>
    <dbReference type="NCBI Taxonomy" id="68270"/>
    <lineage>
        <taxon>Bacteria</taxon>
        <taxon>Bacillati</taxon>
        <taxon>Actinomycetota</taxon>
        <taxon>Actinomycetes</taxon>
        <taxon>Kitasatosporales</taxon>
        <taxon>Streptomycetaceae</taxon>
        <taxon>Streptomyces</taxon>
    </lineage>
</organism>
<gene>
    <name evidence="2" type="ORF">FHS40_004103</name>
</gene>
<keyword evidence="1" id="KW-1133">Transmembrane helix</keyword>
<evidence type="ECO:0000256" key="1">
    <source>
        <dbReference type="SAM" id="Phobius"/>
    </source>
</evidence>
<accession>A0A7W8EVU2</accession>
<dbReference type="Proteomes" id="UP000549009">
    <property type="component" value="Unassembled WGS sequence"/>
</dbReference>
<feature type="transmembrane region" description="Helical" evidence="1">
    <location>
        <begin position="34"/>
        <end position="54"/>
    </location>
</feature>
<reference evidence="2 3" key="1">
    <citation type="submission" date="2020-08" db="EMBL/GenBank/DDBJ databases">
        <title>Genomic Encyclopedia of Type Strains, Phase III (KMG-III): the genomes of soil and plant-associated and newly described type strains.</title>
        <authorList>
            <person name="Whitman W."/>
        </authorList>
    </citation>
    <scope>NUCLEOTIDE SEQUENCE [LARGE SCALE GENOMIC DNA]</scope>
    <source>
        <strain evidence="2 3">CECT 3146</strain>
    </source>
</reference>
<name>A0A7W8EVU2_STRST</name>
<keyword evidence="1" id="KW-0812">Transmembrane</keyword>
<evidence type="ECO:0000313" key="3">
    <source>
        <dbReference type="Proteomes" id="UP000549009"/>
    </source>
</evidence>